<accession>A0A060PY46</accession>
<feature type="compositionally biased region" description="Basic and acidic residues" evidence="2">
    <location>
        <begin position="115"/>
        <end position="124"/>
    </location>
</feature>
<feature type="signal peptide" evidence="3">
    <location>
        <begin position="1"/>
        <end position="17"/>
    </location>
</feature>
<feature type="compositionally biased region" description="Polar residues" evidence="2">
    <location>
        <begin position="75"/>
        <end position="96"/>
    </location>
</feature>
<feature type="region of interest" description="Disordered" evidence="2">
    <location>
        <begin position="75"/>
        <end position="158"/>
    </location>
</feature>
<dbReference type="SMART" id="SM00442">
    <property type="entry name" value="FGF"/>
    <property type="match status" value="1"/>
</dbReference>
<dbReference type="AlphaFoldDB" id="A0A060PY46"/>
<evidence type="ECO:0000313" key="4">
    <source>
        <dbReference type="EMBL" id="BAP00639.1"/>
    </source>
</evidence>
<dbReference type="InterPro" id="IPR002209">
    <property type="entry name" value="Fibroblast_GF_fam"/>
</dbReference>
<feature type="non-terminal residue" evidence="4">
    <location>
        <position position="1"/>
    </location>
</feature>
<dbReference type="CDD" id="cd00058">
    <property type="entry name" value="beta-trefoil_FGF"/>
    <property type="match status" value="1"/>
</dbReference>
<feature type="compositionally biased region" description="Basic residues" evidence="2">
    <location>
        <begin position="126"/>
        <end position="157"/>
    </location>
</feature>
<reference evidence="4" key="1">
    <citation type="submission" date="2014-06" db="EMBL/GenBank/DDBJ databases">
        <title>Evolutionary reversal inferred for sea cucumber larva from the comparison of genetic mechanisms for larval arms.</title>
        <authorList>
            <person name="Morino Y."/>
            <person name="Koga H."/>
            <person name="Wada H."/>
        </authorList>
    </citation>
    <scope>NUCLEOTIDE SEQUENCE</scope>
</reference>
<evidence type="ECO:0000256" key="1">
    <source>
        <dbReference type="ARBA" id="ARBA00007936"/>
    </source>
</evidence>
<dbReference type="SUPFAM" id="SSF50353">
    <property type="entry name" value="Cytokine"/>
    <property type="match status" value="1"/>
</dbReference>
<organism evidence="4">
    <name type="scientific">Holothuria leucospilota</name>
    <name type="common">Black long sea cucumber</name>
    <name type="synonym">Mertensiothuria leucospilota</name>
    <dbReference type="NCBI Taxonomy" id="206669"/>
    <lineage>
        <taxon>Eukaryota</taxon>
        <taxon>Metazoa</taxon>
        <taxon>Echinodermata</taxon>
        <taxon>Eleutherozoa</taxon>
        <taxon>Echinozoa</taxon>
        <taxon>Holothuroidea</taxon>
        <taxon>Aspidochirotacea</taxon>
        <taxon>Aspidochirotida</taxon>
        <taxon>Holothuriidae</taxon>
        <taxon>Holothuria</taxon>
    </lineage>
</organism>
<gene>
    <name evidence="4" type="primary">fgfA</name>
</gene>
<dbReference type="PANTHER" id="PTHR11486">
    <property type="entry name" value="FIBROBLAST GROWTH FACTOR"/>
    <property type="match status" value="1"/>
</dbReference>
<feature type="compositionally biased region" description="Basic residues" evidence="2">
    <location>
        <begin position="97"/>
        <end position="109"/>
    </location>
</feature>
<dbReference type="InterPro" id="IPR008996">
    <property type="entry name" value="IL1/FGF"/>
</dbReference>
<dbReference type="InterPro" id="IPR056378">
    <property type="entry name" value="Let-756-like_FGF"/>
</dbReference>
<proteinExistence type="evidence at transcript level"/>
<feature type="chain" id="PRO_5001588861" evidence="3">
    <location>
        <begin position="18"/>
        <end position="306"/>
    </location>
</feature>
<evidence type="ECO:0000256" key="3">
    <source>
        <dbReference type="SAM" id="SignalP"/>
    </source>
</evidence>
<dbReference type="GO" id="GO:0008083">
    <property type="term" value="F:growth factor activity"/>
    <property type="evidence" value="ECO:0007669"/>
    <property type="project" value="InterPro"/>
</dbReference>
<dbReference type="Gene3D" id="2.80.10.50">
    <property type="match status" value="1"/>
</dbReference>
<dbReference type="Pfam" id="PF00167">
    <property type="entry name" value="FGF"/>
    <property type="match status" value="1"/>
</dbReference>
<name>A0A060PY46_HOLLE</name>
<comment type="similarity">
    <text evidence="1">Belongs to the heparin-binding growth factors family.</text>
</comment>
<sequence>VLLVVSCLCLSLGSCYPSSEPLNRIVSAPSVGMANPGDTHTSEEKINYVFSSNPDSNIRNLNTILKSTLLSSGQIPSINSSLNNSQETENSIPSTNRARHRSSTLKKSKLNPVEEGSHSEENSRNRSSKKRRLSSMDRRKARKGLQSRAGRRNRRVQHRDNSCGRIFRLYSNIRQLENQLSFNLAVYPDGVVNGTTQKNDIHTLFSLVAVRNGYIRIFAVKTERFVCMNNRTGNIYSAARPSLECVFLESRTPNMMMSYSLLHSPLQKIRWYIGITKHARVKNGRRVRSHHKIARFLAFPIRNFDC</sequence>
<dbReference type="EMBL" id="AB969705">
    <property type="protein sequence ID" value="BAP00639.1"/>
    <property type="molecule type" value="mRNA"/>
</dbReference>
<protein>
    <submittedName>
        <fullName evidence="4">Fibroblast growth factor</fullName>
    </submittedName>
</protein>
<evidence type="ECO:0000256" key="2">
    <source>
        <dbReference type="SAM" id="MobiDB-lite"/>
    </source>
</evidence>
<keyword evidence="3" id="KW-0732">Signal</keyword>